<comment type="subcellular location">
    <subcellularLocation>
        <location evidence="5">Cell membrane</location>
        <topology evidence="5">Peripheral membrane protein</topology>
        <orientation evidence="5">Cytoplasmic side</orientation>
    </subcellularLocation>
    <text evidence="5">Localizes to the Z ring in an FtsZ-dependent manner. Targeted to the membrane through a conserved C-terminal amphipathic helix.</text>
</comment>
<dbReference type="SMART" id="SM00842">
    <property type="entry name" value="FtsA"/>
    <property type="match status" value="1"/>
</dbReference>
<dbReference type="NCBIfam" id="TIGR01174">
    <property type="entry name" value="ftsA"/>
    <property type="match status" value="1"/>
</dbReference>
<comment type="similarity">
    <text evidence="5 6">Belongs to the FtsA/MreB family.</text>
</comment>
<gene>
    <name evidence="5" type="primary">ftsA</name>
    <name evidence="8" type="ORF">ALGA_2291</name>
</gene>
<accession>A0A1Y1CKP6</accession>
<evidence type="ECO:0000256" key="5">
    <source>
        <dbReference type="HAMAP-Rule" id="MF_02033"/>
    </source>
</evidence>
<dbReference type="SUPFAM" id="SSF53067">
    <property type="entry name" value="Actin-like ATPase domain"/>
    <property type="match status" value="2"/>
</dbReference>
<protein>
    <recommendedName>
        <fullName evidence="5 6">Cell division protein FtsA</fullName>
    </recommendedName>
</protein>
<organism evidence="8 9">
    <name type="scientific">Labilibaculum antarcticum</name>
    <dbReference type="NCBI Taxonomy" id="1717717"/>
    <lineage>
        <taxon>Bacteria</taxon>
        <taxon>Pseudomonadati</taxon>
        <taxon>Bacteroidota</taxon>
        <taxon>Bacteroidia</taxon>
        <taxon>Marinilabiliales</taxon>
        <taxon>Marinifilaceae</taxon>
        <taxon>Labilibaculum</taxon>
    </lineage>
</organism>
<keyword evidence="2 5" id="KW-0132">Cell division</keyword>
<evidence type="ECO:0000313" key="9">
    <source>
        <dbReference type="Proteomes" id="UP000218267"/>
    </source>
</evidence>
<reference evidence="9" key="2">
    <citation type="journal article" date="2020" name="Antonie Van Leeuwenhoek">
        <title>Labilibaculum antarcticum sp. nov., a novel facultative anaerobic, psychrotorelant bacterium isolated from marine sediment of Antarctica.</title>
        <authorList>
            <person name="Watanabe M."/>
            <person name="Kojima H."/>
            <person name="Fukui M."/>
        </authorList>
    </citation>
    <scope>NUCLEOTIDE SEQUENCE [LARGE SCALE GENOMIC DNA]</scope>
    <source>
        <strain evidence="9">SPP2</strain>
    </source>
</reference>
<dbReference type="Pfam" id="PF02491">
    <property type="entry name" value="SHS2_FTSA"/>
    <property type="match status" value="1"/>
</dbReference>
<dbReference type="AlphaFoldDB" id="A0A1Y1CKP6"/>
<evidence type="ECO:0000256" key="3">
    <source>
        <dbReference type="ARBA" id="ARBA00023136"/>
    </source>
</evidence>
<dbReference type="PANTHER" id="PTHR32432:SF4">
    <property type="entry name" value="CELL DIVISION PROTEIN FTSA"/>
    <property type="match status" value="1"/>
</dbReference>
<evidence type="ECO:0000256" key="1">
    <source>
        <dbReference type="ARBA" id="ARBA00022475"/>
    </source>
</evidence>
<keyword evidence="1 5" id="KW-1003">Cell membrane</keyword>
<reference evidence="8 9" key="1">
    <citation type="journal article" date="2018" name="Mar. Genomics">
        <title>Complete genome sequence of Marinifilaceae bacterium strain SPP2, isolated from the Antarctic marine sediment.</title>
        <authorList>
            <person name="Watanabe M."/>
            <person name="Kojima H."/>
            <person name="Fukui M."/>
        </authorList>
    </citation>
    <scope>NUCLEOTIDE SEQUENCE [LARGE SCALE GENOMIC DNA]</scope>
    <source>
        <strain evidence="8 9">SPP2</strain>
    </source>
</reference>
<dbReference type="Proteomes" id="UP000218267">
    <property type="component" value="Chromosome"/>
</dbReference>
<evidence type="ECO:0000313" key="8">
    <source>
        <dbReference type="EMBL" id="BAX80623.1"/>
    </source>
</evidence>
<dbReference type="PANTHER" id="PTHR32432">
    <property type="entry name" value="CELL DIVISION PROTEIN FTSA-RELATED"/>
    <property type="match status" value="1"/>
</dbReference>
<comment type="subunit">
    <text evidence="5">Self-interacts. Interacts with FtsZ.</text>
</comment>
<dbReference type="InterPro" id="IPR043129">
    <property type="entry name" value="ATPase_NBD"/>
</dbReference>
<dbReference type="Gene3D" id="3.30.420.40">
    <property type="match status" value="1"/>
</dbReference>
<dbReference type="KEGG" id="mbas:ALGA_2291"/>
<evidence type="ECO:0000256" key="2">
    <source>
        <dbReference type="ARBA" id="ARBA00022618"/>
    </source>
</evidence>
<dbReference type="OrthoDB" id="9768127at2"/>
<dbReference type="GO" id="GO:0032153">
    <property type="term" value="C:cell division site"/>
    <property type="evidence" value="ECO:0007669"/>
    <property type="project" value="UniProtKB-UniRule"/>
</dbReference>
<dbReference type="InterPro" id="IPR003494">
    <property type="entry name" value="SHS2_FtsA"/>
</dbReference>
<sequence length="420" mass="45823">MTSRNNIIAAIDIGTTKIVAIMGEIDSDGKLRIIGMEKTVSRGVKRGVIHSIEDTIVAIREVVERLVEKTNIDISKVYVGIAGQHIRSIKNRQFKYIQNGIGEITKLDVDEILNENYRIPIEVGEQVLHVIPQDFVVDKEAGIRNPVGMAGRRLDGNFNIIIGRTASARNIEKCVKEVGLEIEELVLEPLASSLAVLSEEEKEAGVVLVDIGGGTTDITVYFDGILRHTAVIPFGGDIVTRDIKEGCSVLIKQAEALKIQFGEAVADMVDEEKVVTIPSVGGWDPKEISFKTLAQIIQCRMEEILDSVKFQIEITGLHDKIGAGIVLTGGGALLTNLDVLTQKHTGIDVRIGYPGTSSKIILDEALNQPIYSTGIGLILKGLSQPVKRTPGQNAEKNKTVQKKGFQKFFAALFDMDDSKM</sequence>
<dbReference type="PIRSF" id="PIRSF003101">
    <property type="entry name" value="FtsA"/>
    <property type="match status" value="1"/>
</dbReference>
<dbReference type="HAMAP" id="MF_02033">
    <property type="entry name" value="FtsA"/>
    <property type="match status" value="1"/>
</dbReference>
<dbReference type="CDD" id="cd24048">
    <property type="entry name" value="ASKHA_NBD_FtsA"/>
    <property type="match status" value="1"/>
</dbReference>
<feature type="domain" description="SHS2" evidence="7">
    <location>
        <begin position="8"/>
        <end position="196"/>
    </location>
</feature>
<dbReference type="Pfam" id="PF14450">
    <property type="entry name" value="FtsA"/>
    <property type="match status" value="1"/>
</dbReference>
<keyword evidence="9" id="KW-1185">Reference proteome</keyword>
<dbReference type="Gene3D" id="3.30.1490.110">
    <property type="match status" value="1"/>
</dbReference>
<dbReference type="EMBL" id="AP018042">
    <property type="protein sequence ID" value="BAX80623.1"/>
    <property type="molecule type" value="Genomic_DNA"/>
</dbReference>
<comment type="function">
    <text evidence="5 6">Cell division protein that is involved in the assembly of the Z ring. May serve as a membrane anchor for the Z ring.</text>
</comment>
<dbReference type="GO" id="GO:0043093">
    <property type="term" value="P:FtsZ-dependent cytokinesis"/>
    <property type="evidence" value="ECO:0007669"/>
    <property type="project" value="UniProtKB-UniRule"/>
</dbReference>
<dbReference type="InterPro" id="IPR050696">
    <property type="entry name" value="FtsA/MreB"/>
</dbReference>
<proteinExistence type="inferred from homology"/>
<evidence type="ECO:0000256" key="4">
    <source>
        <dbReference type="ARBA" id="ARBA00023306"/>
    </source>
</evidence>
<dbReference type="GO" id="GO:0009898">
    <property type="term" value="C:cytoplasmic side of plasma membrane"/>
    <property type="evidence" value="ECO:0007669"/>
    <property type="project" value="UniProtKB-UniRule"/>
</dbReference>
<dbReference type="RefSeq" id="WP_096429465.1">
    <property type="nucleotide sequence ID" value="NZ_AP018042.1"/>
</dbReference>
<dbReference type="InterPro" id="IPR020823">
    <property type="entry name" value="Cell_div_FtsA"/>
</dbReference>
<evidence type="ECO:0000256" key="6">
    <source>
        <dbReference type="PIRNR" id="PIRNR003101"/>
    </source>
</evidence>
<keyword evidence="3 5" id="KW-0472">Membrane</keyword>
<keyword evidence="4 5" id="KW-0131">Cell cycle</keyword>
<evidence type="ECO:0000259" key="7">
    <source>
        <dbReference type="SMART" id="SM00842"/>
    </source>
</evidence>
<name>A0A1Y1CKP6_9BACT</name>